<evidence type="ECO:0000313" key="1">
    <source>
        <dbReference type="EMBL" id="GAI50866.1"/>
    </source>
</evidence>
<feature type="non-terminal residue" evidence="1">
    <location>
        <position position="1"/>
    </location>
</feature>
<proteinExistence type="predicted"/>
<organism evidence="1">
    <name type="scientific">marine sediment metagenome</name>
    <dbReference type="NCBI Taxonomy" id="412755"/>
    <lineage>
        <taxon>unclassified sequences</taxon>
        <taxon>metagenomes</taxon>
        <taxon>ecological metagenomes</taxon>
    </lineage>
</organism>
<reference evidence="1" key="1">
    <citation type="journal article" date="2014" name="Front. Microbiol.">
        <title>High frequency of phylogenetically diverse reductive dehalogenase-homologous genes in deep subseafloor sedimentary metagenomes.</title>
        <authorList>
            <person name="Kawai M."/>
            <person name="Futagami T."/>
            <person name="Toyoda A."/>
            <person name="Takaki Y."/>
            <person name="Nishi S."/>
            <person name="Hori S."/>
            <person name="Arai W."/>
            <person name="Tsubouchi T."/>
            <person name="Morono Y."/>
            <person name="Uchiyama I."/>
            <person name="Ito T."/>
            <person name="Fujiyama A."/>
            <person name="Inagaki F."/>
            <person name="Takami H."/>
        </authorList>
    </citation>
    <scope>NUCLEOTIDE SEQUENCE</scope>
    <source>
        <strain evidence="1">Expedition CK06-06</strain>
    </source>
</reference>
<protein>
    <submittedName>
        <fullName evidence="1">Uncharacterized protein</fullName>
    </submittedName>
</protein>
<name>X1Q7W7_9ZZZZ</name>
<accession>X1Q7W7</accession>
<dbReference type="EMBL" id="BARV01040105">
    <property type="protein sequence ID" value="GAI50866.1"/>
    <property type="molecule type" value="Genomic_DNA"/>
</dbReference>
<dbReference type="AlphaFoldDB" id="X1Q7W7"/>
<comment type="caution">
    <text evidence="1">The sequence shown here is derived from an EMBL/GenBank/DDBJ whole genome shotgun (WGS) entry which is preliminary data.</text>
</comment>
<sequence>ASPVPTCPVTLAVNLTTAALERRFIANEIQPLLERKDRHGHED</sequence>
<gene>
    <name evidence="1" type="ORF">S06H3_61234</name>
</gene>